<dbReference type="EMBL" id="FZOW01000004">
    <property type="protein sequence ID" value="SNS66494.1"/>
    <property type="molecule type" value="Genomic_DNA"/>
</dbReference>
<dbReference type="InterPro" id="IPR037069">
    <property type="entry name" value="AcylCoA_DH/ox_N_sf"/>
</dbReference>
<dbReference type="InterPro" id="IPR013107">
    <property type="entry name" value="Acyl-CoA_DH_C"/>
</dbReference>
<dbReference type="Gene3D" id="1.20.140.10">
    <property type="entry name" value="Butyryl-CoA Dehydrogenase, subunit A, domain 3"/>
    <property type="match status" value="1"/>
</dbReference>
<evidence type="ECO:0000313" key="6">
    <source>
        <dbReference type="EMBL" id="SNS66494.1"/>
    </source>
</evidence>
<protein>
    <submittedName>
        <fullName evidence="6">Acyl-CoA dehydrogenase</fullName>
    </submittedName>
</protein>
<sequence>MSIETEERRSSATLLDEDRFADVLSFIASRAELHDRTAQFPHEAFARLHTIGAQALTVPTEFGGLGGTVADAVEVVERVGAADPSVGLILQWNYTNHLTVQREDSPWPAELKEAVFRTAVTEGALINGLAVERDLGSLSRGGIPATTAELQDDGSWIITGEKAYGTGISGLRWITVTASTTEPDPRIATFLLDNDTPGWTVLPTWDHLGLRASDTQGVLFDGTRVPGSRLVDIRDPQGGTAKLRNAGRQALPLLLAANYNGVSIATRDWLVRYLHTRVPTALGASLATVPRFHDRVGEIEAQLQTSRALLRQAVATLGDGDTSLPGLAKHVATTTAIRITESALDLTGNPGLSRSNPLERHHRNAMVGRIHFPQSDFVLAALGRSALDAGRDE</sequence>
<feature type="domain" description="Acyl-CoA dehydrogenase/oxidase N-terminal" evidence="4">
    <location>
        <begin position="27"/>
        <end position="92"/>
    </location>
</feature>
<dbReference type="InterPro" id="IPR052547">
    <property type="entry name" value="Mito_Isobutyryl-CoADH"/>
</dbReference>
<dbReference type="PANTHER" id="PTHR43831:SF1">
    <property type="entry name" value="ISOBUTYRYL-COA DEHYDROGENASE, MITOCHONDRIAL"/>
    <property type="match status" value="1"/>
</dbReference>
<feature type="domain" description="Acyl-CoA oxidase/dehydrogenase middle" evidence="3">
    <location>
        <begin position="144"/>
        <end position="221"/>
    </location>
</feature>
<evidence type="ECO:0000259" key="5">
    <source>
        <dbReference type="Pfam" id="PF08028"/>
    </source>
</evidence>
<accession>A0A239GEJ3</accession>
<dbReference type="InterPro" id="IPR046373">
    <property type="entry name" value="Acyl-CoA_Oxase/DH_mid-dom_sf"/>
</dbReference>
<dbReference type="InterPro" id="IPR013786">
    <property type="entry name" value="AcylCoA_DH/ox_N"/>
</dbReference>
<dbReference type="InterPro" id="IPR036250">
    <property type="entry name" value="AcylCo_DH-like_C"/>
</dbReference>
<keyword evidence="2" id="KW-0560">Oxidoreductase</keyword>
<reference evidence="7" key="1">
    <citation type="submission" date="2017-06" db="EMBL/GenBank/DDBJ databases">
        <authorList>
            <person name="Varghese N."/>
            <person name="Submissions S."/>
        </authorList>
    </citation>
    <scope>NUCLEOTIDE SEQUENCE [LARGE SCALE GENOMIC DNA]</scope>
    <source>
        <strain evidence="7">JCM 23211</strain>
    </source>
</reference>
<dbReference type="Pfam" id="PF02771">
    <property type="entry name" value="Acyl-CoA_dh_N"/>
    <property type="match status" value="1"/>
</dbReference>
<dbReference type="Gene3D" id="1.10.540.10">
    <property type="entry name" value="Acyl-CoA dehydrogenase/oxidase, N-terminal domain"/>
    <property type="match status" value="1"/>
</dbReference>
<evidence type="ECO:0000259" key="4">
    <source>
        <dbReference type="Pfam" id="PF02771"/>
    </source>
</evidence>
<dbReference type="InterPro" id="IPR006091">
    <property type="entry name" value="Acyl-CoA_Oxase/DH_mid-dom"/>
</dbReference>
<dbReference type="SUPFAM" id="SSF47203">
    <property type="entry name" value="Acyl-CoA dehydrogenase C-terminal domain-like"/>
    <property type="match status" value="1"/>
</dbReference>
<dbReference type="Pfam" id="PF02770">
    <property type="entry name" value="Acyl-CoA_dh_M"/>
    <property type="match status" value="1"/>
</dbReference>
<proteinExistence type="predicted"/>
<dbReference type="Proteomes" id="UP000198327">
    <property type="component" value="Unassembled WGS sequence"/>
</dbReference>
<keyword evidence="7" id="KW-1185">Reference proteome</keyword>
<dbReference type="SUPFAM" id="SSF56645">
    <property type="entry name" value="Acyl-CoA dehydrogenase NM domain-like"/>
    <property type="match status" value="1"/>
</dbReference>
<evidence type="ECO:0000256" key="1">
    <source>
        <dbReference type="ARBA" id="ARBA00022630"/>
    </source>
</evidence>
<name>A0A239GEJ3_9NOCA</name>
<organism evidence="6 7">
    <name type="scientific">Rhodococcoides kyotonense</name>
    <dbReference type="NCBI Taxonomy" id="398843"/>
    <lineage>
        <taxon>Bacteria</taxon>
        <taxon>Bacillati</taxon>
        <taxon>Actinomycetota</taxon>
        <taxon>Actinomycetes</taxon>
        <taxon>Mycobacteriales</taxon>
        <taxon>Nocardiaceae</taxon>
        <taxon>Rhodococcoides</taxon>
    </lineage>
</organism>
<dbReference type="PANTHER" id="PTHR43831">
    <property type="entry name" value="ISOBUTYRYL-COA DEHYDROGENASE"/>
    <property type="match status" value="1"/>
</dbReference>
<dbReference type="InterPro" id="IPR009100">
    <property type="entry name" value="AcylCoA_DH/oxidase_NM_dom_sf"/>
</dbReference>
<dbReference type="AlphaFoldDB" id="A0A239GEJ3"/>
<dbReference type="RefSeq" id="WP_089245047.1">
    <property type="nucleotide sequence ID" value="NZ_FZOW01000004.1"/>
</dbReference>
<evidence type="ECO:0000259" key="3">
    <source>
        <dbReference type="Pfam" id="PF02770"/>
    </source>
</evidence>
<feature type="domain" description="Acyl-CoA dehydrogenase C-terminal" evidence="5">
    <location>
        <begin position="255"/>
        <end position="372"/>
    </location>
</feature>
<dbReference type="PIRSF" id="PIRSF016578">
    <property type="entry name" value="HsaA"/>
    <property type="match status" value="1"/>
</dbReference>
<dbReference type="CDD" id="cd00567">
    <property type="entry name" value="ACAD"/>
    <property type="match status" value="1"/>
</dbReference>
<evidence type="ECO:0000313" key="7">
    <source>
        <dbReference type="Proteomes" id="UP000198327"/>
    </source>
</evidence>
<dbReference type="Pfam" id="PF08028">
    <property type="entry name" value="Acyl-CoA_dh_2"/>
    <property type="match status" value="1"/>
</dbReference>
<dbReference type="OrthoDB" id="2986495at2"/>
<evidence type="ECO:0000256" key="2">
    <source>
        <dbReference type="ARBA" id="ARBA00023002"/>
    </source>
</evidence>
<gene>
    <name evidence="6" type="ORF">SAMN05421642_104155</name>
</gene>
<keyword evidence="1" id="KW-0285">Flavoprotein</keyword>
<dbReference type="Gene3D" id="2.40.110.10">
    <property type="entry name" value="Butyryl-CoA Dehydrogenase, subunit A, domain 2"/>
    <property type="match status" value="1"/>
</dbReference>
<dbReference type="GO" id="GO:0016627">
    <property type="term" value="F:oxidoreductase activity, acting on the CH-CH group of donors"/>
    <property type="evidence" value="ECO:0007669"/>
    <property type="project" value="InterPro"/>
</dbReference>
<dbReference type="GO" id="GO:0050660">
    <property type="term" value="F:flavin adenine dinucleotide binding"/>
    <property type="evidence" value="ECO:0007669"/>
    <property type="project" value="InterPro"/>
</dbReference>